<name>A0A1F7WSD3_9BACT</name>
<comment type="caution">
    <text evidence="3">The sequence shown here is derived from an EMBL/GenBank/DDBJ whole genome shotgun (WGS) entry which is preliminary data.</text>
</comment>
<evidence type="ECO:0000259" key="2">
    <source>
        <dbReference type="Pfam" id="PF10099"/>
    </source>
</evidence>
<dbReference type="Pfam" id="PF10099">
    <property type="entry name" value="RskA_C"/>
    <property type="match status" value="1"/>
</dbReference>
<organism evidence="3 4">
    <name type="scientific">Candidatus Woesebacteria bacterium GWB1_43_5</name>
    <dbReference type="NCBI Taxonomy" id="1802474"/>
    <lineage>
        <taxon>Bacteria</taxon>
        <taxon>Candidatus Woeseibacteriota</taxon>
    </lineage>
</organism>
<dbReference type="AlphaFoldDB" id="A0A1F7WSD3"/>
<keyword evidence="1" id="KW-1133">Transmembrane helix</keyword>
<protein>
    <recommendedName>
        <fullName evidence="2">Anti-sigma K factor RskA C-terminal domain-containing protein</fullName>
    </recommendedName>
</protein>
<keyword evidence="1" id="KW-0812">Transmembrane</keyword>
<accession>A0A1F7WSD3</accession>
<feature type="transmembrane region" description="Helical" evidence="1">
    <location>
        <begin position="6"/>
        <end position="23"/>
    </location>
</feature>
<gene>
    <name evidence="3" type="ORF">A2125_02105</name>
</gene>
<dbReference type="GO" id="GO:0005886">
    <property type="term" value="C:plasma membrane"/>
    <property type="evidence" value="ECO:0007669"/>
    <property type="project" value="InterPro"/>
</dbReference>
<reference evidence="3 4" key="1">
    <citation type="journal article" date="2016" name="Nat. Commun.">
        <title>Thousands of microbial genomes shed light on interconnected biogeochemical processes in an aquifer system.</title>
        <authorList>
            <person name="Anantharaman K."/>
            <person name="Brown C.T."/>
            <person name="Hug L.A."/>
            <person name="Sharon I."/>
            <person name="Castelle C.J."/>
            <person name="Probst A.J."/>
            <person name="Thomas B.C."/>
            <person name="Singh A."/>
            <person name="Wilkins M.J."/>
            <person name="Karaoz U."/>
            <person name="Brodie E.L."/>
            <person name="Williams K.H."/>
            <person name="Hubbard S.S."/>
            <person name="Banfield J.F."/>
        </authorList>
    </citation>
    <scope>NUCLEOTIDE SEQUENCE [LARGE SCALE GENOMIC DNA]</scope>
</reference>
<evidence type="ECO:0000313" key="3">
    <source>
        <dbReference type="EMBL" id="OGM05389.1"/>
    </source>
</evidence>
<keyword evidence="1" id="KW-0472">Membrane</keyword>
<evidence type="ECO:0000313" key="4">
    <source>
        <dbReference type="Proteomes" id="UP000178812"/>
    </source>
</evidence>
<dbReference type="EMBL" id="MGFM01000039">
    <property type="protein sequence ID" value="OGM05389.1"/>
    <property type="molecule type" value="Genomic_DNA"/>
</dbReference>
<dbReference type="InterPro" id="IPR018764">
    <property type="entry name" value="RskA_C"/>
</dbReference>
<dbReference type="Proteomes" id="UP000178812">
    <property type="component" value="Unassembled WGS sequence"/>
</dbReference>
<evidence type="ECO:0000256" key="1">
    <source>
        <dbReference type="SAM" id="Phobius"/>
    </source>
</evidence>
<proteinExistence type="predicted"/>
<feature type="domain" description="Anti-sigma K factor RskA C-terminal" evidence="2">
    <location>
        <begin position="13"/>
        <end position="151"/>
    </location>
</feature>
<sequence>MQRRDLIIGAVVLAVIAGVVLFIQRRRQEVGLPASSPISTPTIQEQEEAIEDRFRVDIPENVEKANLKDVQGRGFSGIATRDVKSGVLSMTVLADLPDPAQNKFYQVWLRKGADARKLGSMNIAKGGFLLDVDLREDLSTFKEVVVSLESKNDAQIEEVILQGSF</sequence>